<feature type="domain" description="GH3 middle" evidence="1">
    <location>
        <begin position="313"/>
        <end position="379"/>
    </location>
</feature>
<dbReference type="InterPro" id="IPR004993">
    <property type="entry name" value="GH3"/>
</dbReference>
<organism evidence="3 4">
    <name type="scientific">Fimbriiglobus ruber</name>
    <dbReference type="NCBI Taxonomy" id="1908690"/>
    <lineage>
        <taxon>Bacteria</taxon>
        <taxon>Pseudomonadati</taxon>
        <taxon>Planctomycetota</taxon>
        <taxon>Planctomycetia</taxon>
        <taxon>Gemmatales</taxon>
        <taxon>Gemmataceae</taxon>
        <taxon>Fimbriiglobus</taxon>
    </lineage>
</organism>
<proteinExistence type="predicted"/>
<name>A0A225D445_9BACT</name>
<evidence type="ECO:0000313" key="4">
    <source>
        <dbReference type="Proteomes" id="UP000214646"/>
    </source>
</evidence>
<dbReference type="GO" id="GO:0016881">
    <property type="term" value="F:acid-amino acid ligase activity"/>
    <property type="evidence" value="ECO:0007669"/>
    <property type="project" value="TreeGrafter"/>
</dbReference>
<gene>
    <name evidence="3" type="ORF">FRUB_10385</name>
</gene>
<comment type="caution">
    <text evidence="3">The sequence shown here is derived from an EMBL/GenBank/DDBJ whole genome shotgun (WGS) entry which is preliminary data.</text>
</comment>
<keyword evidence="4" id="KW-1185">Reference proteome</keyword>
<sequence>MTSTAWLAPVAGSALVRRVADAGFLPFARSRVRHLDRMNVAAVQTATLQRLVRMARDTQFGREHDFASVRTIADYQARVPVREYEEFWQKYWKDAYPRLAGVTWPSAIPYYALSSGTTSGATKYIPVSSEMVASNRKAALTTLSLFRNVYSEARTLTGKFFFLGGSTDLRQQPDGSLAGDLSGIAAKEVSGLMRPYTYPSLEVGLISNWETKLARLAEESVREPITAISGVPSWVLKMFDAVKQQTGKKTIADIWPMLRLIVHGGTKFDPYRDVFKSEIGNDAVKYCEVYPCSEGFVATEDPRHPGLLRMVPDHDIFFEFIPRNELGSLRPTRHTLANVELGLEYAVVVTSCAGLWGYLIGDTVRFESRTPPLIRFTGRTKYFLSAFGEHLIQEEIDGAVAKAAHDCGVTAVDHHVGPIFRTAPGMPGRHLYLVEFRGPPPADLDAFARVLDGELIRMNEDYAAHRAGDLTMLKPEIRVVPPEGFSEWMKAHGRRVGGQIKVPRMDNSGALTTELATWFAGRGSGV</sequence>
<dbReference type="PANTHER" id="PTHR31901">
    <property type="entry name" value="GH3 DOMAIN-CONTAINING PROTEIN"/>
    <property type="match status" value="1"/>
</dbReference>
<feature type="domain" description="GH3 C-terminal" evidence="2">
    <location>
        <begin position="394"/>
        <end position="508"/>
    </location>
</feature>
<evidence type="ECO:0000313" key="3">
    <source>
        <dbReference type="EMBL" id="OWK34414.1"/>
    </source>
</evidence>
<dbReference type="EMBL" id="NIDE01000020">
    <property type="protein sequence ID" value="OWK34414.1"/>
    <property type="molecule type" value="Genomic_DNA"/>
</dbReference>
<dbReference type="PANTHER" id="PTHR31901:SF9">
    <property type="entry name" value="GH3 DOMAIN-CONTAINING PROTEIN"/>
    <property type="match status" value="1"/>
</dbReference>
<dbReference type="InterPro" id="IPR055378">
    <property type="entry name" value="GH3_C"/>
</dbReference>
<dbReference type="Pfam" id="PF23571">
    <property type="entry name" value="GH3_M"/>
    <property type="match status" value="1"/>
</dbReference>
<dbReference type="Pfam" id="PF23572">
    <property type="entry name" value="GH3_C"/>
    <property type="match status" value="1"/>
</dbReference>
<reference evidence="4" key="1">
    <citation type="submission" date="2017-06" db="EMBL/GenBank/DDBJ databases">
        <title>Genome analysis of Fimbriiglobus ruber SP5, the first member of the order Planctomycetales with confirmed chitinolytic capability.</title>
        <authorList>
            <person name="Ravin N.V."/>
            <person name="Rakitin A.L."/>
            <person name="Ivanova A.A."/>
            <person name="Beletsky A.V."/>
            <person name="Kulichevskaya I.S."/>
            <person name="Mardanov A.V."/>
            <person name="Dedysh S.N."/>
        </authorList>
    </citation>
    <scope>NUCLEOTIDE SEQUENCE [LARGE SCALE GENOMIC DNA]</scope>
    <source>
        <strain evidence="4">SP5</strain>
    </source>
</reference>
<dbReference type="OrthoDB" id="5678283at2"/>
<dbReference type="Pfam" id="PF03321">
    <property type="entry name" value="GH3"/>
    <property type="match status" value="1"/>
</dbReference>
<dbReference type="InterPro" id="IPR055377">
    <property type="entry name" value="GH3_M"/>
</dbReference>
<evidence type="ECO:0000259" key="1">
    <source>
        <dbReference type="Pfam" id="PF23571"/>
    </source>
</evidence>
<dbReference type="InterPro" id="IPR042099">
    <property type="entry name" value="ANL_N_sf"/>
</dbReference>
<dbReference type="AlphaFoldDB" id="A0A225D445"/>
<accession>A0A225D445</accession>
<dbReference type="GO" id="GO:0005737">
    <property type="term" value="C:cytoplasm"/>
    <property type="evidence" value="ECO:0007669"/>
    <property type="project" value="TreeGrafter"/>
</dbReference>
<dbReference type="RefSeq" id="WP_088260918.1">
    <property type="nucleotide sequence ID" value="NZ_NIDE01000020.1"/>
</dbReference>
<dbReference type="Proteomes" id="UP000214646">
    <property type="component" value="Unassembled WGS sequence"/>
</dbReference>
<dbReference type="Gene3D" id="3.40.50.12780">
    <property type="entry name" value="N-terminal domain of ligase-like"/>
    <property type="match status" value="1"/>
</dbReference>
<evidence type="ECO:0000259" key="2">
    <source>
        <dbReference type="Pfam" id="PF23572"/>
    </source>
</evidence>
<protein>
    <submittedName>
        <fullName evidence="3">Putative auxin-regulated protein</fullName>
    </submittedName>
</protein>